<reference evidence="1" key="1">
    <citation type="submission" date="2020-11" db="EMBL/GenBank/DDBJ databases">
        <authorList>
            <consortium name="DOE Joint Genome Institute"/>
            <person name="Ahrendt S."/>
            <person name="Riley R."/>
            <person name="Andreopoulos W."/>
            <person name="Labutti K."/>
            <person name="Pangilinan J."/>
            <person name="Ruiz-Duenas F.J."/>
            <person name="Barrasa J.M."/>
            <person name="Sanchez-Garcia M."/>
            <person name="Camarero S."/>
            <person name="Miyauchi S."/>
            <person name="Serrano A."/>
            <person name="Linde D."/>
            <person name="Babiker R."/>
            <person name="Drula E."/>
            <person name="Ayuso-Fernandez I."/>
            <person name="Pacheco R."/>
            <person name="Padilla G."/>
            <person name="Ferreira P."/>
            <person name="Barriuso J."/>
            <person name="Kellner H."/>
            <person name="Castanera R."/>
            <person name="Alfaro M."/>
            <person name="Ramirez L."/>
            <person name="Pisabarro A.G."/>
            <person name="Kuo A."/>
            <person name="Tritt A."/>
            <person name="Lipzen A."/>
            <person name="He G."/>
            <person name="Yan M."/>
            <person name="Ng V."/>
            <person name="Cullen D."/>
            <person name="Martin F."/>
            <person name="Rosso M.-N."/>
            <person name="Henrissat B."/>
            <person name="Hibbett D."/>
            <person name="Martinez A.T."/>
            <person name="Grigoriev I.V."/>
        </authorList>
    </citation>
    <scope>NUCLEOTIDE SEQUENCE</scope>
    <source>
        <strain evidence="1">AH 40177</strain>
    </source>
</reference>
<organism evidence="1 2">
    <name type="scientific">Rhodocollybia butyracea</name>
    <dbReference type="NCBI Taxonomy" id="206335"/>
    <lineage>
        <taxon>Eukaryota</taxon>
        <taxon>Fungi</taxon>
        <taxon>Dikarya</taxon>
        <taxon>Basidiomycota</taxon>
        <taxon>Agaricomycotina</taxon>
        <taxon>Agaricomycetes</taxon>
        <taxon>Agaricomycetidae</taxon>
        <taxon>Agaricales</taxon>
        <taxon>Marasmiineae</taxon>
        <taxon>Omphalotaceae</taxon>
        <taxon>Rhodocollybia</taxon>
    </lineage>
</organism>
<sequence length="215" mass="23200">MVAVGEDTAQLSIALRPAGGQYRFLGHHSETLVTAPSKPLEIRQPVLSREIFEVKYDIPTAQIITLPPMAVTSQTVTNSSDATIKKSLTYSFKKFESGTWNRTEGIELGVKTSFTVGVPGIASASGEISVGTSIQTSIGGTKGTEKTISDTTEVEVKPGQKVRAVATISQAQIDVPFTYKEKIQYSDGKPTEILSRNGVYRNVESYNVIATIENL</sequence>
<dbReference type="PANTHER" id="PTHR39244">
    <property type="entry name" value="NATTERIN-4"/>
    <property type="match status" value="1"/>
</dbReference>
<name>A0A9P5UDV9_9AGAR</name>
<dbReference type="Gene3D" id="2.170.15.10">
    <property type="entry name" value="Proaerolysin, chain A, domain 3"/>
    <property type="match status" value="1"/>
</dbReference>
<dbReference type="Proteomes" id="UP000772434">
    <property type="component" value="Unassembled WGS sequence"/>
</dbReference>
<dbReference type="EMBL" id="JADNRY010000009">
    <property type="protein sequence ID" value="KAF9075604.1"/>
    <property type="molecule type" value="Genomic_DNA"/>
</dbReference>
<gene>
    <name evidence="1" type="ORF">BDP27DRAFT_1212206</name>
</gene>
<evidence type="ECO:0000313" key="2">
    <source>
        <dbReference type="Proteomes" id="UP000772434"/>
    </source>
</evidence>
<dbReference type="InterPro" id="IPR004991">
    <property type="entry name" value="Aerolysin-like"/>
</dbReference>
<proteinExistence type="predicted"/>
<dbReference type="AlphaFoldDB" id="A0A9P5UDV9"/>
<dbReference type="SUPFAM" id="SSF56973">
    <property type="entry name" value="Aerolisin/ETX pore-forming domain"/>
    <property type="match status" value="1"/>
</dbReference>
<comment type="caution">
    <text evidence="1">The sequence shown here is derived from an EMBL/GenBank/DDBJ whole genome shotgun (WGS) entry which is preliminary data.</text>
</comment>
<dbReference type="Pfam" id="PF03318">
    <property type="entry name" value="ETX_MTX2"/>
    <property type="match status" value="1"/>
</dbReference>
<protein>
    <submittedName>
        <fullName evidence="1">Uncharacterized protein</fullName>
    </submittedName>
</protein>
<accession>A0A9P5UDV9</accession>
<dbReference type="PANTHER" id="PTHR39244:SF5">
    <property type="entry name" value="NATTERIN-3-LIKE"/>
    <property type="match status" value="1"/>
</dbReference>
<dbReference type="OrthoDB" id="1904422at2759"/>
<keyword evidence="2" id="KW-1185">Reference proteome</keyword>
<evidence type="ECO:0000313" key="1">
    <source>
        <dbReference type="EMBL" id="KAF9075604.1"/>
    </source>
</evidence>
<dbReference type="InterPro" id="IPR053237">
    <property type="entry name" value="Natterin_C"/>
</dbReference>